<evidence type="ECO:0000259" key="3">
    <source>
        <dbReference type="PROSITE" id="PS51186"/>
    </source>
</evidence>
<dbReference type="InterPro" id="IPR050832">
    <property type="entry name" value="Bact_Acetyltransf"/>
</dbReference>
<dbReference type="PANTHER" id="PTHR43877">
    <property type="entry name" value="AMINOALKYLPHOSPHONATE N-ACETYLTRANSFERASE-RELATED-RELATED"/>
    <property type="match status" value="1"/>
</dbReference>
<dbReference type="InterPro" id="IPR016181">
    <property type="entry name" value="Acyl_CoA_acyltransferase"/>
</dbReference>
<dbReference type="CDD" id="cd04301">
    <property type="entry name" value="NAT_SF"/>
    <property type="match status" value="1"/>
</dbReference>
<accession>A0AAW6T7C2</accession>
<organism evidence="4 5">
    <name type="scientific">Ruicaihuangia caeni</name>
    <dbReference type="NCBI Taxonomy" id="3042517"/>
    <lineage>
        <taxon>Bacteria</taxon>
        <taxon>Bacillati</taxon>
        <taxon>Actinomycetota</taxon>
        <taxon>Actinomycetes</taxon>
        <taxon>Micrococcales</taxon>
        <taxon>Microbacteriaceae</taxon>
        <taxon>Ruicaihuangia</taxon>
    </lineage>
</organism>
<name>A0AAW6T7C2_9MICO</name>
<dbReference type="AlphaFoldDB" id="A0AAW6T7C2"/>
<dbReference type="PROSITE" id="PS51186">
    <property type="entry name" value="GNAT"/>
    <property type="match status" value="1"/>
</dbReference>
<evidence type="ECO:0000313" key="4">
    <source>
        <dbReference type="EMBL" id="MDI2099712.1"/>
    </source>
</evidence>
<keyword evidence="5" id="KW-1185">Reference proteome</keyword>
<protein>
    <submittedName>
        <fullName evidence="4">GNAT family N-acetyltransferase</fullName>
    </submittedName>
</protein>
<dbReference type="Proteomes" id="UP001321506">
    <property type="component" value="Unassembled WGS sequence"/>
</dbReference>
<feature type="domain" description="N-acetyltransferase" evidence="3">
    <location>
        <begin position="2"/>
        <end position="161"/>
    </location>
</feature>
<evidence type="ECO:0000256" key="2">
    <source>
        <dbReference type="ARBA" id="ARBA00023315"/>
    </source>
</evidence>
<keyword evidence="1" id="KW-0808">Transferase</keyword>
<dbReference type="Pfam" id="PF00583">
    <property type="entry name" value="Acetyltransf_1"/>
    <property type="match status" value="1"/>
</dbReference>
<dbReference type="GO" id="GO:0016747">
    <property type="term" value="F:acyltransferase activity, transferring groups other than amino-acyl groups"/>
    <property type="evidence" value="ECO:0007669"/>
    <property type="project" value="InterPro"/>
</dbReference>
<keyword evidence="2" id="KW-0012">Acyltransferase</keyword>
<dbReference type="EMBL" id="JASATX010000007">
    <property type="protein sequence ID" value="MDI2099712.1"/>
    <property type="molecule type" value="Genomic_DNA"/>
</dbReference>
<sequence length="161" mass="17957">MVTFREATIEEPSAARLLDEYFASRAAGFPAELGEYRVNRPNADDFVPPRGVFLIVEGETIEGEPGDVGCGGIRLLESPSDAVRYEVKHIWLEPHTRGQRIGRALLDELERRARAFGAQELVLDTNASLHAANALYRSAGYESIPPYNDNPNATNWFLKRL</sequence>
<gene>
    <name evidence="4" type="ORF">QF206_12135</name>
</gene>
<dbReference type="Gene3D" id="3.40.630.30">
    <property type="match status" value="1"/>
</dbReference>
<dbReference type="PANTHER" id="PTHR43877:SF2">
    <property type="entry name" value="AMINOALKYLPHOSPHONATE N-ACETYLTRANSFERASE-RELATED"/>
    <property type="match status" value="1"/>
</dbReference>
<dbReference type="SUPFAM" id="SSF55729">
    <property type="entry name" value="Acyl-CoA N-acyltransferases (Nat)"/>
    <property type="match status" value="1"/>
</dbReference>
<comment type="caution">
    <text evidence="4">The sequence shown here is derived from an EMBL/GenBank/DDBJ whole genome shotgun (WGS) entry which is preliminary data.</text>
</comment>
<evidence type="ECO:0000313" key="5">
    <source>
        <dbReference type="Proteomes" id="UP001321506"/>
    </source>
</evidence>
<proteinExistence type="predicted"/>
<evidence type="ECO:0000256" key="1">
    <source>
        <dbReference type="ARBA" id="ARBA00022679"/>
    </source>
</evidence>
<dbReference type="InterPro" id="IPR000182">
    <property type="entry name" value="GNAT_dom"/>
</dbReference>
<reference evidence="4 5" key="1">
    <citation type="submission" date="2023-04" db="EMBL/GenBank/DDBJ databases">
        <title>Klugiella caeni sp. nov. isolated from the sludge of biochemical tank.</title>
        <authorList>
            <person name="Geng K."/>
        </authorList>
    </citation>
    <scope>NUCLEOTIDE SEQUENCE [LARGE SCALE GENOMIC DNA]</scope>
    <source>
        <strain evidence="4 5">YN-L-19</strain>
    </source>
</reference>